<evidence type="ECO:0000256" key="5">
    <source>
        <dbReference type="ARBA" id="ARBA00037066"/>
    </source>
</evidence>
<dbReference type="GO" id="GO:0016887">
    <property type="term" value="F:ATP hydrolysis activity"/>
    <property type="evidence" value="ECO:0007669"/>
    <property type="project" value="InterPro"/>
</dbReference>
<reference evidence="8" key="1">
    <citation type="journal article" date="2017" name="Biotechnol. Biofuels">
        <title>Evaluation of environmental bacterial communities as a factor affecting the growth of duckweed Lemna minor.</title>
        <authorList>
            <person name="Ishizawa H."/>
            <person name="Kuroda M."/>
            <person name="Morikawa M."/>
            <person name="Ike M."/>
        </authorList>
    </citation>
    <scope>NUCLEOTIDE SEQUENCE [LARGE SCALE GENOMIC DNA]</scope>
    <source>
        <strain evidence="8">M6</strain>
    </source>
</reference>
<reference evidence="8" key="2">
    <citation type="journal article" date="2017" name="Plant Physiol. Biochem.">
        <title>Differential oxidative and antioxidative response of duckweed Lemna minor toward plant growth promoting/inhibiting bacteria.</title>
        <authorList>
            <person name="Ishizawa H."/>
            <person name="Kuroda M."/>
            <person name="Morikawa M."/>
            <person name="Ike M."/>
        </authorList>
    </citation>
    <scope>NUCLEOTIDE SEQUENCE [LARGE SCALE GENOMIC DNA]</scope>
    <source>
        <strain evidence="8">M6</strain>
    </source>
</reference>
<evidence type="ECO:0000256" key="1">
    <source>
        <dbReference type="ARBA" id="ARBA00022448"/>
    </source>
</evidence>
<gene>
    <name evidence="7" type="ORF">EM6_2886</name>
</gene>
<dbReference type="PROSITE" id="PS00211">
    <property type="entry name" value="ABC_TRANSPORTER_1"/>
    <property type="match status" value="1"/>
</dbReference>
<dbReference type="RefSeq" id="WP_232037139.1">
    <property type="nucleotide sequence ID" value="NZ_AP018828.1"/>
</dbReference>
<dbReference type="Proteomes" id="UP000278756">
    <property type="component" value="Chromosome 2"/>
</dbReference>
<evidence type="ECO:0000313" key="7">
    <source>
        <dbReference type="EMBL" id="BBF82254.1"/>
    </source>
</evidence>
<dbReference type="SUPFAM" id="SSF52540">
    <property type="entry name" value="P-loop containing nucleoside triphosphate hydrolases"/>
    <property type="match status" value="1"/>
</dbReference>
<sequence>MIETHSLSVRLGQTEAVRDVSLRFEPGRLYGLVGPNGSGKTTLLRALAGLVAPSEGAVRIDDHALSSLSLSERAARIGYLPQTRSISWDLAVREIVQLGAQRFRDAEARAEAALRDVGLSEAAHRRVFSLSGGQKARVLLARLLATDCPVLLLDEPLTALDPAWQRQGLGVLKAAAARGHVVIASLHDLGLAAAFCDAVCVMHDGRVAGFGAPEEVFTPPLLAEVFHLNGGFRPSDDGPALHLAASPVSSLTSLSGHYS</sequence>
<evidence type="ECO:0000256" key="4">
    <source>
        <dbReference type="ARBA" id="ARBA00022967"/>
    </source>
</evidence>
<dbReference type="AlphaFoldDB" id="A0A3G9GAJ6"/>
<dbReference type="Gene3D" id="3.40.50.300">
    <property type="entry name" value="P-loop containing nucleotide triphosphate hydrolases"/>
    <property type="match status" value="1"/>
</dbReference>
<evidence type="ECO:0000313" key="8">
    <source>
        <dbReference type="Proteomes" id="UP000278756"/>
    </source>
</evidence>
<dbReference type="PROSITE" id="PS50893">
    <property type="entry name" value="ABC_TRANSPORTER_2"/>
    <property type="match status" value="1"/>
</dbReference>
<dbReference type="InterPro" id="IPR017871">
    <property type="entry name" value="ABC_transporter-like_CS"/>
</dbReference>
<dbReference type="Pfam" id="PF00005">
    <property type="entry name" value="ABC_tran"/>
    <property type="match status" value="1"/>
</dbReference>
<accession>A0A3G9GAJ6</accession>
<dbReference type="PANTHER" id="PTHR42794:SF1">
    <property type="entry name" value="HEMIN IMPORT ATP-BINDING PROTEIN HMUV"/>
    <property type="match status" value="1"/>
</dbReference>
<dbReference type="PANTHER" id="PTHR42794">
    <property type="entry name" value="HEMIN IMPORT ATP-BINDING PROTEIN HMUV"/>
    <property type="match status" value="1"/>
</dbReference>
<dbReference type="EMBL" id="AP018828">
    <property type="protein sequence ID" value="BBF82254.1"/>
    <property type="molecule type" value="Genomic_DNA"/>
</dbReference>
<keyword evidence="2" id="KW-0547">Nucleotide-binding</keyword>
<keyword evidence="4" id="KW-1278">Translocase</keyword>
<evidence type="ECO:0000256" key="2">
    <source>
        <dbReference type="ARBA" id="ARBA00022741"/>
    </source>
</evidence>
<name>A0A3G9GAJ6_9CAUL</name>
<evidence type="ECO:0000259" key="6">
    <source>
        <dbReference type="PROSITE" id="PS50893"/>
    </source>
</evidence>
<dbReference type="SMART" id="SM00382">
    <property type="entry name" value="AAA"/>
    <property type="match status" value="1"/>
</dbReference>
<dbReference type="GO" id="GO:0005524">
    <property type="term" value="F:ATP binding"/>
    <property type="evidence" value="ECO:0007669"/>
    <property type="project" value="UniProtKB-KW"/>
</dbReference>
<dbReference type="CDD" id="cd03214">
    <property type="entry name" value="ABC_Iron-Siderophores_B12_Hemin"/>
    <property type="match status" value="1"/>
</dbReference>
<feature type="domain" description="ABC transporter" evidence="6">
    <location>
        <begin position="2"/>
        <end position="229"/>
    </location>
</feature>
<protein>
    <submittedName>
        <fullName evidence="7">ABC transporter, ATPase subunit</fullName>
    </submittedName>
</protein>
<keyword evidence="3" id="KW-0067">ATP-binding</keyword>
<comment type="function">
    <text evidence="5">Part of the ABC transporter complex HmuTUV involved in hemin import. Responsible for energy coupling to the transport system.</text>
</comment>
<keyword evidence="1" id="KW-0813">Transport</keyword>
<organism evidence="7 8">
    <name type="scientific">Asticcacaulis excentricus</name>
    <dbReference type="NCBI Taxonomy" id="78587"/>
    <lineage>
        <taxon>Bacteria</taxon>
        <taxon>Pseudomonadati</taxon>
        <taxon>Pseudomonadota</taxon>
        <taxon>Alphaproteobacteria</taxon>
        <taxon>Caulobacterales</taxon>
        <taxon>Caulobacteraceae</taxon>
        <taxon>Asticcacaulis</taxon>
    </lineage>
</organism>
<proteinExistence type="predicted"/>
<dbReference type="InterPro" id="IPR003439">
    <property type="entry name" value="ABC_transporter-like_ATP-bd"/>
</dbReference>
<evidence type="ECO:0000256" key="3">
    <source>
        <dbReference type="ARBA" id="ARBA00022840"/>
    </source>
</evidence>
<dbReference type="InterPro" id="IPR003593">
    <property type="entry name" value="AAA+_ATPase"/>
</dbReference>
<dbReference type="InterPro" id="IPR027417">
    <property type="entry name" value="P-loop_NTPase"/>
</dbReference>